<proteinExistence type="predicted"/>
<name>A0A5B7EYM7_PORTR</name>
<accession>A0A5B7EYM7</accession>
<evidence type="ECO:0000313" key="1">
    <source>
        <dbReference type="EMBL" id="MPC38128.1"/>
    </source>
</evidence>
<protein>
    <submittedName>
        <fullName evidence="1">Uncharacterized protein</fullName>
    </submittedName>
</protein>
<dbReference type="EMBL" id="VSRR010003986">
    <property type="protein sequence ID" value="MPC38128.1"/>
    <property type="molecule type" value="Genomic_DNA"/>
</dbReference>
<comment type="caution">
    <text evidence="1">The sequence shown here is derived from an EMBL/GenBank/DDBJ whole genome shotgun (WGS) entry which is preliminary data.</text>
</comment>
<sequence length="91" mass="10085">MNGNSVMRVCCGGRRDKASRSEVTGGEATGNKGKCSLIQEVWTEFESMSHHGAAANTQINTAPPFSYPASREREWNYLKVSFDIFQQLVVN</sequence>
<dbReference type="AlphaFoldDB" id="A0A5B7EYM7"/>
<evidence type="ECO:0000313" key="2">
    <source>
        <dbReference type="Proteomes" id="UP000324222"/>
    </source>
</evidence>
<gene>
    <name evidence="1" type="ORF">E2C01_031631</name>
</gene>
<dbReference type="Proteomes" id="UP000324222">
    <property type="component" value="Unassembled WGS sequence"/>
</dbReference>
<organism evidence="1 2">
    <name type="scientific">Portunus trituberculatus</name>
    <name type="common">Swimming crab</name>
    <name type="synonym">Neptunus trituberculatus</name>
    <dbReference type="NCBI Taxonomy" id="210409"/>
    <lineage>
        <taxon>Eukaryota</taxon>
        <taxon>Metazoa</taxon>
        <taxon>Ecdysozoa</taxon>
        <taxon>Arthropoda</taxon>
        <taxon>Crustacea</taxon>
        <taxon>Multicrustacea</taxon>
        <taxon>Malacostraca</taxon>
        <taxon>Eumalacostraca</taxon>
        <taxon>Eucarida</taxon>
        <taxon>Decapoda</taxon>
        <taxon>Pleocyemata</taxon>
        <taxon>Brachyura</taxon>
        <taxon>Eubrachyura</taxon>
        <taxon>Portunoidea</taxon>
        <taxon>Portunidae</taxon>
        <taxon>Portuninae</taxon>
        <taxon>Portunus</taxon>
    </lineage>
</organism>
<keyword evidence="2" id="KW-1185">Reference proteome</keyword>
<reference evidence="1 2" key="1">
    <citation type="submission" date="2019-05" db="EMBL/GenBank/DDBJ databases">
        <title>Another draft genome of Portunus trituberculatus and its Hox gene families provides insights of decapod evolution.</title>
        <authorList>
            <person name="Jeong J.-H."/>
            <person name="Song I."/>
            <person name="Kim S."/>
            <person name="Choi T."/>
            <person name="Kim D."/>
            <person name="Ryu S."/>
            <person name="Kim W."/>
        </authorList>
    </citation>
    <scope>NUCLEOTIDE SEQUENCE [LARGE SCALE GENOMIC DNA]</scope>
    <source>
        <tissue evidence="1">Muscle</tissue>
    </source>
</reference>